<keyword evidence="1" id="KW-0812">Transmembrane</keyword>
<evidence type="ECO:0000256" key="1">
    <source>
        <dbReference type="SAM" id="Phobius"/>
    </source>
</evidence>
<accession>A0ABP9HKL9</accession>
<dbReference type="RefSeq" id="WP_345677321.1">
    <property type="nucleotide sequence ID" value="NZ_BAABHS010000015.1"/>
</dbReference>
<gene>
    <name evidence="2" type="ORF">GCM10023205_44050</name>
</gene>
<protein>
    <submittedName>
        <fullName evidence="2">Uncharacterized protein</fullName>
    </submittedName>
</protein>
<keyword evidence="1" id="KW-1133">Transmembrane helix</keyword>
<feature type="transmembrane region" description="Helical" evidence="1">
    <location>
        <begin position="30"/>
        <end position="56"/>
    </location>
</feature>
<keyword evidence="1" id="KW-0472">Membrane</keyword>
<evidence type="ECO:0000313" key="2">
    <source>
        <dbReference type="EMBL" id="GAA4972928.1"/>
    </source>
</evidence>
<dbReference type="EMBL" id="BAABHS010000015">
    <property type="protein sequence ID" value="GAA4972928.1"/>
    <property type="molecule type" value="Genomic_DNA"/>
</dbReference>
<sequence length="190" mass="20131">MNDPGPQESGAPSDAKTAGDLAETAGVRRFLFLAGAFLAGTLVVGMLVLGALYLYFEHPWDRPDRDPRALPGSGDMPLGDALKYTGTTLPKEAADVRFSAGGNMMGTSLSLFYTMPCSAVPAMTQAAGLTVPVTVNGLENRAREFAKRVGWRPEDGPTAALNDTRYWTTAAMVQTLPTGVCAVWLEAFNG</sequence>
<reference evidence="3" key="1">
    <citation type="journal article" date="2019" name="Int. J. Syst. Evol. Microbiol.">
        <title>The Global Catalogue of Microorganisms (GCM) 10K type strain sequencing project: providing services to taxonomists for standard genome sequencing and annotation.</title>
        <authorList>
            <consortium name="The Broad Institute Genomics Platform"/>
            <consortium name="The Broad Institute Genome Sequencing Center for Infectious Disease"/>
            <person name="Wu L."/>
            <person name="Ma J."/>
        </authorList>
    </citation>
    <scope>NUCLEOTIDE SEQUENCE [LARGE SCALE GENOMIC DNA]</scope>
    <source>
        <strain evidence="3">JCM 17986</strain>
    </source>
</reference>
<dbReference type="Proteomes" id="UP001500466">
    <property type="component" value="Unassembled WGS sequence"/>
</dbReference>
<organism evidence="2 3">
    <name type="scientific">Yinghuangia aomiensis</name>
    <dbReference type="NCBI Taxonomy" id="676205"/>
    <lineage>
        <taxon>Bacteria</taxon>
        <taxon>Bacillati</taxon>
        <taxon>Actinomycetota</taxon>
        <taxon>Actinomycetes</taxon>
        <taxon>Kitasatosporales</taxon>
        <taxon>Streptomycetaceae</taxon>
        <taxon>Yinghuangia</taxon>
    </lineage>
</organism>
<name>A0ABP9HKL9_9ACTN</name>
<comment type="caution">
    <text evidence="2">The sequence shown here is derived from an EMBL/GenBank/DDBJ whole genome shotgun (WGS) entry which is preliminary data.</text>
</comment>
<evidence type="ECO:0000313" key="3">
    <source>
        <dbReference type="Proteomes" id="UP001500466"/>
    </source>
</evidence>
<proteinExistence type="predicted"/>
<keyword evidence="3" id="KW-1185">Reference proteome</keyword>